<gene>
    <name evidence="1" type="ORF">QW060_24785</name>
</gene>
<dbReference type="RefSeq" id="WP_290365366.1">
    <property type="nucleotide sequence ID" value="NZ_JAUFQU010000074.1"/>
</dbReference>
<protein>
    <submittedName>
        <fullName evidence="1">Uncharacterized protein</fullName>
    </submittedName>
</protein>
<proteinExistence type="predicted"/>
<comment type="caution">
    <text evidence="1">The sequence shown here is derived from an EMBL/GenBank/DDBJ whole genome shotgun (WGS) entry which is preliminary data.</text>
</comment>
<evidence type="ECO:0000313" key="2">
    <source>
        <dbReference type="Proteomes" id="UP001242368"/>
    </source>
</evidence>
<organism evidence="1 2">
    <name type="scientific">Paenimyroides ceti</name>
    <dbReference type="NCBI Taxonomy" id="395087"/>
    <lineage>
        <taxon>Bacteria</taxon>
        <taxon>Pseudomonadati</taxon>
        <taxon>Bacteroidota</taxon>
        <taxon>Flavobacteriia</taxon>
        <taxon>Flavobacteriales</taxon>
        <taxon>Flavobacteriaceae</taxon>
        <taxon>Paenimyroides</taxon>
    </lineage>
</organism>
<keyword evidence="2" id="KW-1185">Reference proteome</keyword>
<reference evidence="2" key="1">
    <citation type="journal article" date="2019" name="Int. J. Syst. Evol. Microbiol.">
        <title>The Global Catalogue of Microorganisms (GCM) 10K type strain sequencing project: providing services to taxonomists for standard genome sequencing and annotation.</title>
        <authorList>
            <consortium name="The Broad Institute Genomics Platform"/>
            <consortium name="The Broad Institute Genome Sequencing Center for Infectious Disease"/>
            <person name="Wu L."/>
            <person name="Ma J."/>
        </authorList>
    </citation>
    <scope>NUCLEOTIDE SEQUENCE [LARGE SCALE GENOMIC DNA]</scope>
    <source>
        <strain evidence="2">CECT 7184</strain>
    </source>
</reference>
<accession>A0ABT8D2H4</accession>
<name>A0ABT8D2H4_9FLAO</name>
<evidence type="ECO:0000313" key="1">
    <source>
        <dbReference type="EMBL" id="MDN3710108.1"/>
    </source>
</evidence>
<dbReference type="EMBL" id="JAUFQU010000074">
    <property type="protein sequence ID" value="MDN3710108.1"/>
    <property type="molecule type" value="Genomic_DNA"/>
</dbReference>
<sequence length="48" mass="5581">MVRNNWLRIAPNAIFVFSKSSFQHISIGSYSTKNVTIKSKLFYSEKIK</sequence>
<dbReference type="Proteomes" id="UP001242368">
    <property type="component" value="Unassembled WGS sequence"/>
</dbReference>